<proteinExistence type="inferred from homology"/>
<evidence type="ECO:0000313" key="5">
    <source>
        <dbReference type="EMBL" id="KAK4756793.1"/>
    </source>
</evidence>
<gene>
    <name evidence="5" type="ORF">SAY87_006920</name>
</gene>
<dbReference type="EMBL" id="JAXIOK010000013">
    <property type="protein sequence ID" value="KAK4756793.1"/>
    <property type="molecule type" value="Genomic_DNA"/>
</dbReference>
<sequence>MDNPSKARATFPTPFIAMSSPPLISSSTSSSSSPSPPRQSPSPTINAPAGFPPPQQPHPTPLQPVVLSPCAACKILRRRCTDNCVLAPYFPPTEPLKFTTAHRVFGASNIIKFLQELPETHRADAVSSMVYEANARLRDPIYGCAGAICHLQKQVSDLQAQLAKSQAELLNLQAQYANLVALIFVEMSDRQSPGRLEEEEEKPNNSINQFVDTIGIFDDSVSNSTWEPLWT</sequence>
<evidence type="ECO:0000256" key="2">
    <source>
        <dbReference type="SAM" id="Coils"/>
    </source>
</evidence>
<dbReference type="PANTHER" id="PTHR31301:SF206">
    <property type="entry name" value="LOB DOMAIN-CONTAINING PROTEIN 1"/>
    <property type="match status" value="1"/>
</dbReference>
<evidence type="ECO:0000313" key="6">
    <source>
        <dbReference type="Proteomes" id="UP001345219"/>
    </source>
</evidence>
<comment type="similarity">
    <text evidence="1">Belongs to the LOB domain-containing protein family.</text>
</comment>
<feature type="region of interest" description="Disordered" evidence="3">
    <location>
        <begin position="1"/>
        <end position="60"/>
    </location>
</feature>
<dbReference type="AlphaFoldDB" id="A0AAN7JX65"/>
<organism evidence="5 6">
    <name type="scientific">Trapa incisa</name>
    <dbReference type="NCBI Taxonomy" id="236973"/>
    <lineage>
        <taxon>Eukaryota</taxon>
        <taxon>Viridiplantae</taxon>
        <taxon>Streptophyta</taxon>
        <taxon>Embryophyta</taxon>
        <taxon>Tracheophyta</taxon>
        <taxon>Spermatophyta</taxon>
        <taxon>Magnoliopsida</taxon>
        <taxon>eudicotyledons</taxon>
        <taxon>Gunneridae</taxon>
        <taxon>Pentapetalae</taxon>
        <taxon>rosids</taxon>
        <taxon>malvids</taxon>
        <taxon>Myrtales</taxon>
        <taxon>Lythraceae</taxon>
        <taxon>Trapa</taxon>
    </lineage>
</organism>
<feature type="domain" description="LOB" evidence="4">
    <location>
        <begin position="68"/>
        <end position="169"/>
    </location>
</feature>
<feature type="coiled-coil region" evidence="2">
    <location>
        <begin position="155"/>
        <end position="182"/>
    </location>
</feature>
<evidence type="ECO:0000259" key="4">
    <source>
        <dbReference type="PROSITE" id="PS50891"/>
    </source>
</evidence>
<keyword evidence="6" id="KW-1185">Reference proteome</keyword>
<reference evidence="5 6" key="1">
    <citation type="journal article" date="2023" name="Hortic Res">
        <title>Pangenome of water caltrop reveals structural variations and asymmetric subgenome divergence after allopolyploidization.</title>
        <authorList>
            <person name="Zhang X."/>
            <person name="Chen Y."/>
            <person name="Wang L."/>
            <person name="Yuan Y."/>
            <person name="Fang M."/>
            <person name="Shi L."/>
            <person name="Lu R."/>
            <person name="Comes H.P."/>
            <person name="Ma Y."/>
            <person name="Chen Y."/>
            <person name="Huang G."/>
            <person name="Zhou Y."/>
            <person name="Zheng Z."/>
            <person name="Qiu Y."/>
        </authorList>
    </citation>
    <scope>NUCLEOTIDE SEQUENCE [LARGE SCALE GENOMIC DNA]</scope>
    <source>
        <tissue evidence="5">Roots</tissue>
    </source>
</reference>
<protein>
    <recommendedName>
        <fullName evidence="4">LOB domain-containing protein</fullName>
    </recommendedName>
</protein>
<keyword evidence="2" id="KW-0175">Coiled coil</keyword>
<name>A0AAN7JX65_9MYRT</name>
<evidence type="ECO:0000256" key="1">
    <source>
        <dbReference type="ARBA" id="ARBA00005474"/>
    </source>
</evidence>
<dbReference type="InterPro" id="IPR004883">
    <property type="entry name" value="LOB"/>
</dbReference>
<feature type="compositionally biased region" description="Pro residues" evidence="3">
    <location>
        <begin position="50"/>
        <end position="60"/>
    </location>
</feature>
<dbReference type="PANTHER" id="PTHR31301">
    <property type="entry name" value="LOB DOMAIN-CONTAINING PROTEIN 4-RELATED"/>
    <property type="match status" value="1"/>
</dbReference>
<feature type="compositionally biased region" description="Low complexity" evidence="3">
    <location>
        <begin position="19"/>
        <end position="33"/>
    </location>
</feature>
<dbReference type="Proteomes" id="UP001345219">
    <property type="component" value="Chromosome 6"/>
</dbReference>
<accession>A0AAN7JX65</accession>
<dbReference type="Pfam" id="PF03195">
    <property type="entry name" value="LOB"/>
    <property type="match status" value="1"/>
</dbReference>
<comment type="caution">
    <text evidence="5">The sequence shown here is derived from an EMBL/GenBank/DDBJ whole genome shotgun (WGS) entry which is preliminary data.</text>
</comment>
<dbReference type="PROSITE" id="PS50891">
    <property type="entry name" value="LOB"/>
    <property type="match status" value="1"/>
</dbReference>
<evidence type="ECO:0000256" key="3">
    <source>
        <dbReference type="SAM" id="MobiDB-lite"/>
    </source>
</evidence>